<dbReference type="InterPro" id="IPR002132">
    <property type="entry name" value="Ribosomal_uL5"/>
</dbReference>
<name>A0A166G9M7_9AGAM</name>
<reference evidence="4 5" key="1">
    <citation type="journal article" date="2016" name="Mol. Biol. Evol.">
        <title>Comparative Genomics of Early-Diverging Mushroom-Forming Fungi Provides Insights into the Origins of Lignocellulose Decay Capabilities.</title>
        <authorList>
            <person name="Nagy L.G."/>
            <person name="Riley R."/>
            <person name="Tritt A."/>
            <person name="Adam C."/>
            <person name="Daum C."/>
            <person name="Floudas D."/>
            <person name="Sun H."/>
            <person name="Yadav J.S."/>
            <person name="Pangilinan J."/>
            <person name="Larsson K.H."/>
            <person name="Matsuura K."/>
            <person name="Barry K."/>
            <person name="Labutti K."/>
            <person name="Kuo R."/>
            <person name="Ohm R.A."/>
            <person name="Bhattacharya S.S."/>
            <person name="Shirouzu T."/>
            <person name="Yoshinaga Y."/>
            <person name="Martin F.M."/>
            <person name="Grigoriev I.V."/>
            <person name="Hibbett D.S."/>
        </authorList>
    </citation>
    <scope>NUCLEOTIDE SEQUENCE [LARGE SCALE GENOMIC DNA]</scope>
    <source>
        <strain evidence="4 5">CBS 109695</strain>
    </source>
</reference>
<dbReference type="PANTHER" id="PTHR11994">
    <property type="entry name" value="60S RIBOSOMAL PROTEIN L11-RELATED"/>
    <property type="match status" value="1"/>
</dbReference>
<evidence type="ECO:0000256" key="1">
    <source>
        <dbReference type="ARBA" id="ARBA00008553"/>
    </source>
</evidence>
<gene>
    <name evidence="4" type="ORF">FIBSPDRAFT_864815</name>
</gene>
<dbReference type="EMBL" id="KV417581">
    <property type="protein sequence ID" value="KZP17611.1"/>
    <property type="molecule type" value="Genomic_DNA"/>
</dbReference>
<evidence type="ECO:0000313" key="4">
    <source>
        <dbReference type="EMBL" id="KZP17611.1"/>
    </source>
</evidence>
<dbReference type="STRING" id="436010.A0A166G9M7"/>
<comment type="similarity">
    <text evidence="1">Belongs to the universal ribosomal protein uL5 family.</text>
</comment>
<organism evidence="4 5">
    <name type="scientific">Athelia psychrophila</name>
    <dbReference type="NCBI Taxonomy" id="1759441"/>
    <lineage>
        <taxon>Eukaryota</taxon>
        <taxon>Fungi</taxon>
        <taxon>Dikarya</taxon>
        <taxon>Basidiomycota</taxon>
        <taxon>Agaricomycotina</taxon>
        <taxon>Agaricomycetes</taxon>
        <taxon>Agaricomycetidae</taxon>
        <taxon>Atheliales</taxon>
        <taxon>Atheliaceae</taxon>
        <taxon>Athelia</taxon>
    </lineage>
</organism>
<evidence type="ECO:0000256" key="3">
    <source>
        <dbReference type="ARBA" id="ARBA00023274"/>
    </source>
</evidence>
<protein>
    <submittedName>
        <fullName evidence="4">Uncharacterized protein</fullName>
    </submittedName>
</protein>
<accession>A0A166G9M7</accession>
<dbReference type="InterPro" id="IPR022803">
    <property type="entry name" value="Ribosomal_uL5_dom_sf"/>
</dbReference>
<dbReference type="Gene3D" id="3.30.1440.10">
    <property type="match status" value="1"/>
</dbReference>
<dbReference type="SUPFAM" id="SSF55282">
    <property type="entry name" value="RL5-like"/>
    <property type="match status" value="1"/>
</dbReference>
<dbReference type="GO" id="GO:0003735">
    <property type="term" value="F:structural constituent of ribosome"/>
    <property type="evidence" value="ECO:0007669"/>
    <property type="project" value="InterPro"/>
</dbReference>
<sequence>MPVTSKARYAVRWFSIRRNGKVAVHITVCDPKADKILGRELKAKEYDLRRNILETGNFGFCVQEHIDLGPRYDPGIGIFRVDFYIIMYRLGEQVARRKQKKARIGFGRRVEKDDTGMVQAALRRYHPEMIPSCRRIPFL</sequence>
<dbReference type="AlphaFoldDB" id="A0A166G9M7"/>
<keyword evidence="5" id="KW-1185">Reference proteome</keyword>
<keyword evidence="2" id="KW-0689">Ribosomal protein</keyword>
<evidence type="ECO:0000313" key="5">
    <source>
        <dbReference type="Proteomes" id="UP000076532"/>
    </source>
</evidence>
<evidence type="ECO:0000256" key="2">
    <source>
        <dbReference type="ARBA" id="ARBA00022980"/>
    </source>
</evidence>
<dbReference type="GO" id="GO:0006412">
    <property type="term" value="P:translation"/>
    <property type="evidence" value="ECO:0007669"/>
    <property type="project" value="InterPro"/>
</dbReference>
<dbReference type="GO" id="GO:1990904">
    <property type="term" value="C:ribonucleoprotein complex"/>
    <property type="evidence" value="ECO:0007669"/>
    <property type="project" value="UniProtKB-KW"/>
</dbReference>
<dbReference type="Proteomes" id="UP000076532">
    <property type="component" value="Unassembled WGS sequence"/>
</dbReference>
<proteinExistence type="inferred from homology"/>
<dbReference type="OrthoDB" id="1734943at2759"/>
<dbReference type="GO" id="GO:0005840">
    <property type="term" value="C:ribosome"/>
    <property type="evidence" value="ECO:0007669"/>
    <property type="project" value="UniProtKB-KW"/>
</dbReference>
<keyword evidence="3" id="KW-0687">Ribonucleoprotein</keyword>